<reference evidence="1 2" key="1">
    <citation type="submission" date="2007-11" db="EMBL/GenBank/DDBJ databases">
        <authorList>
            <consortium name="The Salmonella enterica serovar Arizonae Genome Sequencing Project"/>
            <person name="McClelland M."/>
            <person name="Sanderson E.K."/>
            <person name="Porwollik S."/>
            <person name="Spieth J."/>
            <person name="Clifton W.S."/>
            <person name="Fulton R."/>
            <person name="Chunyan W."/>
            <person name="Wollam A."/>
            <person name="Shah N."/>
            <person name="Pepin K."/>
            <person name="Bhonagiri V."/>
            <person name="Nash W."/>
            <person name="Johnson M."/>
            <person name="Thiruvilangam P."/>
            <person name="Wilson R."/>
        </authorList>
    </citation>
    <scope>NUCLEOTIDE SEQUENCE [LARGE SCALE GENOMIC DNA]</scope>
    <source>
        <strain evidence="2">ATCC BAA-731 / CDC346-86 / RSK2980</strain>
    </source>
</reference>
<proteinExistence type="predicted"/>
<evidence type="ECO:0000313" key="1">
    <source>
        <dbReference type="EMBL" id="ABX24394.1"/>
    </source>
</evidence>
<dbReference type="HOGENOM" id="CLU_2411435_0_0_6"/>
<sequence length="92" mass="10291">MVCPFHLRWRRYLSGPGGDGGYACGGRENWGCYLRPQTGFLEVPSIFNASKRLMNYMDLLIHREIAGMWGKPGPVAFASGGLLWTRKVVDTV</sequence>
<protein>
    <submittedName>
        <fullName evidence="1">Uncharacterized protein</fullName>
    </submittedName>
</protein>
<evidence type="ECO:0000313" key="2">
    <source>
        <dbReference type="Proteomes" id="UP000002084"/>
    </source>
</evidence>
<name>A9MRJ6_SALAR</name>
<dbReference type="EMBL" id="CP000880">
    <property type="protein sequence ID" value="ABX24394.1"/>
    <property type="molecule type" value="Genomic_DNA"/>
</dbReference>
<keyword evidence="2" id="KW-1185">Reference proteome</keyword>
<accession>A9MRJ6</accession>
<dbReference type="STRING" id="41514.SARI_04623"/>
<dbReference type="KEGG" id="ses:SARI_04623"/>
<gene>
    <name evidence="1" type="ordered locus">SARI_04623</name>
</gene>
<dbReference type="Proteomes" id="UP000002084">
    <property type="component" value="Chromosome"/>
</dbReference>
<organism evidence="1 2">
    <name type="scientific">Salmonella arizonae (strain ATCC BAA-731 / CDC346-86 / RSK2980)</name>
    <dbReference type="NCBI Taxonomy" id="41514"/>
    <lineage>
        <taxon>Bacteria</taxon>
        <taxon>Pseudomonadati</taxon>
        <taxon>Pseudomonadota</taxon>
        <taxon>Gammaproteobacteria</taxon>
        <taxon>Enterobacterales</taxon>
        <taxon>Enterobacteriaceae</taxon>
        <taxon>Salmonella</taxon>
    </lineage>
</organism>
<dbReference type="AlphaFoldDB" id="A9MRJ6"/>